<comment type="similarity">
    <text evidence="2">Belongs to the chromate ion transporter (CHR) (TC 2.A.51) family.</text>
</comment>
<dbReference type="RefSeq" id="WP_069329463.1">
    <property type="nucleotide sequence ID" value="NZ_MDER01000086.1"/>
</dbReference>
<keyword evidence="4 7" id="KW-0812">Transmembrane</keyword>
<feature type="transmembrane region" description="Helical" evidence="7">
    <location>
        <begin position="147"/>
        <end position="165"/>
    </location>
</feature>
<gene>
    <name evidence="8" type="ORF">PTI45_04138</name>
</gene>
<evidence type="ECO:0000256" key="6">
    <source>
        <dbReference type="ARBA" id="ARBA00023136"/>
    </source>
</evidence>
<keyword evidence="3" id="KW-1003">Cell membrane</keyword>
<dbReference type="GO" id="GO:0015109">
    <property type="term" value="F:chromate transmembrane transporter activity"/>
    <property type="evidence" value="ECO:0007669"/>
    <property type="project" value="InterPro"/>
</dbReference>
<evidence type="ECO:0000256" key="2">
    <source>
        <dbReference type="ARBA" id="ARBA00005262"/>
    </source>
</evidence>
<keyword evidence="9" id="KW-1185">Reference proteome</keyword>
<name>A0A1E3KXM5_9BACL</name>
<evidence type="ECO:0000313" key="9">
    <source>
        <dbReference type="Proteomes" id="UP000094578"/>
    </source>
</evidence>
<evidence type="ECO:0000256" key="1">
    <source>
        <dbReference type="ARBA" id="ARBA00004651"/>
    </source>
</evidence>
<dbReference type="AlphaFoldDB" id="A0A1E3KXM5"/>
<evidence type="ECO:0000256" key="3">
    <source>
        <dbReference type="ARBA" id="ARBA00022475"/>
    </source>
</evidence>
<evidence type="ECO:0000256" key="7">
    <source>
        <dbReference type="SAM" id="Phobius"/>
    </source>
</evidence>
<comment type="caution">
    <text evidence="8">The sequence shown here is derived from an EMBL/GenBank/DDBJ whole genome shotgun (WGS) entry which is preliminary data.</text>
</comment>
<evidence type="ECO:0000313" key="8">
    <source>
        <dbReference type="EMBL" id="ODP26298.1"/>
    </source>
</evidence>
<evidence type="ECO:0000256" key="5">
    <source>
        <dbReference type="ARBA" id="ARBA00022989"/>
    </source>
</evidence>
<comment type="subcellular location">
    <subcellularLocation>
        <location evidence="1">Cell membrane</location>
        <topology evidence="1">Multi-pass membrane protein</topology>
    </subcellularLocation>
</comment>
<dbReference type="Pfam" id="PF02417">
    <property type="entry name" value="Chromate_transp"/>
    <property type="match status" value="1"/>
</dbReference>
<keyword evidence="5 7" id="KW-1133">Transmembrane helix</keyword>
<reference evidence="8 9" key="1">
    <citation type="submission" date="2016-08" db="EMBL/GenBank/DDBJ databases">
        <title>Genome sequencing of Paenibacillus sp. TI45-13ar, isolated from Korean traditional nuruk.</title>
        <authorList>
            <person name="Kim S.-J."/>
        </authorList>
    </citation>
    <scope>NUCLEOTIDE SEQUENCE [LARGE SCALE GENOMIC DNA]</scope>
    <source>
        <strain evidence="8 9">TI45-13ar</strain>
    </source>
</reference>
<proteinExistence type="inferred from homology"/>
<dbReference type="PATRIC" id="fig|1886670.3.peg.4168"/>
<dbReference type="GO" id="GO:0005886">
    <property type="term" value="C:plasma membrane"/>
    <property type="evidence" value="ECO:0007669"/>
    <property type="project" value="UniProtKB-SubCell"/>
</dbReference>
<organism evidence="8 9">
    <name type="scientific">Paenibacillus nuruki</name>
    <dbReference type="NCBI Taxonomy" id="1886670"/>
    <lineage>
        <taxon>Bacteria</taxon>
        <taxon>Bacillati</taxon>
        <taxon>Bacillota</taxon>
        <taxon>Bacilli</taxon>
        <taxon>Bacillales</taxon>
        <taxon>Paenibacillaceae</taxon>
        <taxon>Paenibacillus</taxon>
    </lineage>
</organism>
<dbReference type="STRING" id="1886670.PTI45_04138"/>
<keyword evidence="6 7" id="KW-0472">Membrane</keyword>
<feature type="transmembrane region" description="Helical" evidence="7">
    <location>
        <begin position="20"/>
        <end position="41"/>
    </location>
</feature>
<sequence length="213" mass="23269">MKTTKTEHLQFNIHLLWNLFWIFFKIGPATFGGGYAMIPILEKEVVYKRKWINAQDMSDLLSIAGSAPGGVGVNASTFLGYRMGKIPGAIAAVLGITLPTFFIVFALSAFYSFFQDQPKVQAAFQGIHGAVIGLIAVAAYRMGKNALFDRSTIVVAIGALITLLITGLNPIFMILFGLGIGILIIQAKKKLGMTTRTEKATHDHIPPTIEYYI</sequence>
<dbReference type="EMBL" id="MDER01000086">
    <property type="protein sequence ID" value="ODP26298.1"/>
    <property type="molecule type" value="Genomic_DNA"/>
</dbReference>
<accession>A0A1E3KXM5</accession>
<protein>
    <submittedName>
        <fullName evidence="8">Chromate transport protein</fullName>
    </submittedName>
</protein>
<feature type="transmembrane region" description="Helical" evidence="7">
    <location>
        <begin position="120"/>
        <end position="140"/>
    </location>
</feature>
<dbReference type="InterPro" id="IPR003370">
    <property type="entry name" value="Chromate_transpt"/>
</dbReference>
<evidence type="ECO:0000256" key="4">
    <source>
        <dbReference type="ARBA" id="ARBA00022692"/>
    </source>
</evidence>
<dbReference type="InterPro" id="IPR052518">
    <property type="entry name" value="CHR_Transporter"/>
</dbReference>
<dbReference type="Proteomes" id="UP000094578">
    <property type="component" value="Unassembled WGS sequence"/>
</dbReference>
<dbReference type="PANTHER" id="PTHR43663:SF2">
    <property type="entry name" value="CHROMATE TRANSPORT PROTEIN-RELATED"/>
    <property type="match status" value="1"/>
</dbReference>
<feature type="transmembrane region" description="Helical" evidence="7">
    <location>
        <begin position="89"/>
        <end position="114"/>
    </location>
</feature>
<dbReference type="PANTHER" id="PTHR43663">
    <property type="entry name" value="CHROMATE TRANSPORT PROTEIN-RELATED"/>
    <property type="match status" value="1"/>
</dbReference>